<accession>A0ACB5RGS8</accession>
<dbReference type="EMBL" id="BROD01000001">
    <property type="protein sequence ID" value="GKX68283.1"/>
    <property type="molecule type" value="Genomic_DNA"/>
</dbReference>
<protein>
    <submittedName>
        <fullName evidence="1">Uncharacterized protein</fullName>
    </submittedName>
</protein>
<dbReference type="Proteomes" id="UP001058074">
    <property type="component" value="Unassembled WGS sequence"/>
</dbReference>
<gene>
    <name evidence="1" type="ORF">rsdtw13_35410</name>
</gene>
<evidence type="ECO:0000313" key="2">
    <source>
        <dbReference type="Proteomes" id="UP001058074"/>
    </source>
</evidence>
<reference evidence="1" key="1">
    <citation type="journal article" date="2025" name="Int. J. Syst. Evol. Microbiol.">
        <title>Inconstantimicrobium mannanitabidum sp. nov., a novel member of the family Clostridiaceae isolated from anoxic soil under the treatment of reductive soil disinfestation.</title>
        <authorList>
            <person name="Ueki A."/>
            <person name="Tonouchi A."/>
            <person name="Honma S."/>
            <person name="Kaku N."/>
            <person name="Ueki K."/>
        </authorList>
    </citation>
    <scope>NUCLEOTIDE SEQUENCE</scope>
    <source>
        <strain evidence="1">TW13</strain>
    </source>
</reference>
<name>A0ACB5RGS8_9CLOT</name>
<proteinExistence type="predicted"/>
<comment type="caution">
    <text evidence="1">The sequence shown here is derived from an EMBL/GenBank/DDBJ whole genome shotgun (WGS) entry which is preliminary data.</text>
</comment>
<organism evidence="1 2">
    <name type="scientific">Inconstantimicrobium mannanitabidum</name>
    <dbReference type="NCBI Taxonomy" id="1604901"/>
    <lineage>
        <taxon>Bacteria</taxon>
        <taxon>Bacillati</taxon>
        <taxon>Bacillota</taxon>
        <taxon>Clostridia</taxon>
        <taxon>Eubacteriales</taxon>
        <taxon>Clostridiaceae</taxon>
        <taxon>Inconstantimicrobium</taxon>
    </lineage>
</organism>
<evidence type="ECO:0000313" key="1">
    <source>
        <dbReference type="EMBL" id="GKX68283.1"/>
    </source>
</evidence>
<keyword evidence="2" id="KW-1185">Reference proteome</keyword>
<sequence>MVNDIFISAKESKDISMGNVENYTYVTVSSDSREMFKGDAVEIVKAMSKYGKVDMLKLNAESISKGNKHIKCKPYLTIFNKEPDYTAYVSKGRYINAEEASKGGKVALLSYKTLKDLNVFINDYIEFYGEKYKVIGILGPNHVEQDSQWNETVVLPLNSVPKAYLEKLKSELIYSNTGSGCLLMSLIYRVKPADCDNILKIATEKFNKDKIRIASERQKTSFSSGEVQTGISTFILSIPIMLVAIFVIFNMCYFWIEDRKREITIRKVLGATDKSIISLVRRQVISVVLIGSVLSFVFQLTMRGYLDDILAKDSLSLEFNFTNFVLCVILSLFIGYIATIIPAKRVISMDPAEALRYE</sequence>